<dbReference type="InterPro" id="IPR029063">
    <property type="entry name" value="SAM-dependent_MTases_sf"/>
</dbReference>
<comment type="catalytic activity">
    <reaction evidence="5">
        <text>a 2'-deoxyadenosine in DNA + S-adenosyl-L-methionine = an N(6)-methyl-2'-deoxyadenosine in DNA + S-adenosyl-L-homocysteine + H(+)</text>
        <dbReference type="Rhea" id="RHEA:15197"/>
        <dbReference type="Rhea" id="RHEA-COMP:12418"/>
        <dbReference type="Rhea" id="RHEA-COMP:12419"/>
        <dbReference type="ChEBI" id="CHEBI:15378"/>
        <dbReference type="ChEBI" id="CHEBI:57856"/>
        <dbReference type="ChEBI" id="CHEBI:59789"/>
        <dbReference type="ChEBI" id="CHEBI:90615"/>
        <dbReference type="ChEBI" id="CHEBI:90616"/>
        <dbReference type="EC" id="2.1.1.72"/>
    </reaction>
</comment>
<dbReference type="Gene3D" id="3.40.50.150">
    <property type="entry name" value="Vaccinia Virus protein VP39"/>
    <property type="match status" value="1"/>
</dbReference>
<evidence type="ECO:0000259" key="6">
    <source>
        <dbReference type="Pfam" id="PF07669"/>
    </source>
</evidence>
<dbReference type="PANTHER" id="PTHR33841">
    <property type="entry name" value="DNA METHYLTRANSFERASE YEEA-RELATED"/>
    <property type="match status" value="1"/>
</dbReference>
<dbReference type="GO" id="GO:0009007">
    <property type="term" value="F:site-specific DNA-methyltransferase (adenine-specific) activity"/>
    <property type="evidence" value="ECO:0007669"/>
    <property type="project" value="UniProtKB-EC"/>
</dbReference>
<evidence type="ECO:0000256" key="4">
    <source>
        <dbReference type="ARBA" id="ARBA00022691"/>
    </source>
</evidence>
<dbReference type="PROSITE" id="PS00092">
    <property type="entry name" value="N6_MTASE"/>
    <property type="match status" value="1"/>
</dbReference>
<gene>
    <name evidence="7" type="ORF">KME25_30055</name>
</gene>
<dbReference type="SUPFAM" id="SSF53335">
    <property type="entry name" value="S-adenosyl-L-methionine-dependent methyltransferases"/>
    <property type="match status" value="1"/>
</dbReference>
<dbReference type="Pfam" id="PF07669">
    <property type="entry name" value="Eco57I"/>
    <property type="match status" value="1"/>
</dbReference>
<keyword evidence="2 7" id="KW-0489">Methyltransferase</keyword>
<dbReference type="GO" id="GO:0003676">
    <property type="term" value="F:nucleic acid binding"/>
    <property type="evidence" value="ECO:0007669"/>
    <property type="project" value="InterPro"/>
</dbReference>
<comment type="caution">
    <text evidence="7">The sequence shown here is derived from an EMBL/GenBank/DDBJ whole genome shotgun (WGS) entry which is preliminary data.</text>
</comment>
<dbReference type="InterPro" id="IPR011639">
    <property type="entry name" value="MethylTrfase_TaqI-like_dom"/>
</dbReference>
<reference evidence="7" key="1">
    <citation type="submission" date="2021-05" db="EMBL/GenBank/DDBJ databases">
        <authorList>
            <person name="Pietrasiak N."/>
            <person name="Ward R."/>
            <person name="Stajich J.E."/>
            <person name="Kurbessoian T."/>
        </authorList>
    </citation>
    <scope>NUCLEOTIDE SEQUENCE</scope>
    <source>
        <strain evidence="7">CPER-KK1</strain>
    </source>
</reference>
<dbReference type="PRINTS" id="PR00507">
    <property type="entry name" value="N12N6MTFRASE"/>
</dbReference>
<dbReference type="PANTHER" id="PTHR33841:SF1">
    <property type="entry name" value="DNA METHYLTRANSFERASE A"/>
    <property type="match status" value="1"/>
</dbReference>
<dbReference type="InterPro" id="IPR002052">
    <property type="entry name" value="DNA_methylase_N6_adenine_CS"/>
</dbReference>
<dbReference type="GO" id="GO:0006304">
    <property type="term" value="P:DNA modification"/>
    <property type="evidence" value="ECO:0007669"/>
    <property type="project" value="InterPro"/>
</dbReference>
<proteinExistence type="predicted"/>
<dbReference type="AlphaFoldDB" id="A0A951UCV2"/>
<accession>A0A951UCV2</accession>
<name>A0A951UCV2_9CYAN</name>
<evidence type="ECO:0000256" key="3">
    <source>
        <dbReference type="ARBA" id="ARBA00022679"/>
    </source>
</evidence>
<sequence>MLAPLIDEQYTVVITNPPFGEQLKIKASDSRAAGFTIARAAAMSGINNYVDLEIGLIFLERAWRLLRLGGRVGIVLPETYFFSHRYRWLTEWLKERLELRGMLNIPMEAFQEFCRAKTNFYIFEKIGLGIQPAVTDLNQGYGEDKNFQEDK</sequence>
<evidence type="ECO:0000256" key="1">
    <source>
        <dbReference type="ARBA" id="ARBA00011900"/>
    </source>
</evidence>
<dbReference type="Proteomes" id="UP000753908">
    <property type="component" value="Unassembled WGS sequence"/>
</dbReference>
<evidence type="ECO:0000313" key="8">
    <source>
        <dbReference type="Proteomes" id="UP000753908"/>
    </source>
</evidence>
<dbReference type="InterPro" id="IPR050953">
    <property type="entry name" value="N4_N6_ade-DNA_methylase"/>
</dbReference>
<dbReference type="EMBL" id="JAHHIF010000067">
    <property type="protein sequence ID" value="MBW4548640.1"/>
    <property type="molecule type" value="Genomic_DNA"/>
</dbReference>
<evidence type="ECO:0000256" key="5">
    <source>
        <dbReference type="ARBA" id="ARBA00047942"/>
    </source>
</evidence>
<evidence type="ECO:0000256" key="2">
    <source>
        <dbReference type="ARBA" id="ARBA00022603"/>
    </source>
</evidence>
<evidence type="ECO:0000313" key="7">
    <source>
        <dbReference type="EMBL" id="MBW4548640.1"/>
    </source>
</evidence>
<dbReference type="EC" id="2.1.1.72" evidence="1"/>
<organism evidence="7 8">
    <name type="scientific">Symplocastrum torsivum CPER-KK1</name>
    <dbReference type="NCBI Taxonomy" id="450513"/>
    <lineage>
        <taxon>Bacteria</taxon>
        <taxon>Bacillati</taxon>
        <taxon>Cyanobacteriota</taxon>
        <taxon>Cyanophyceae</taxon>
        <taxon>Oscillatoriophycideae</taxon>
        <taxon>Oscillatoriales</taxon>
        <taxon>Microcoleaceae</taxon>
        <taxon>Symplocastrum</taxon>
    </lineage>
</organism>
<keyword evidence="3" id="KW-0808">Transferase</keyword>
<dbReference type="GO" id="GO:0032259">
    <property type="term" value="P:methylation"/>
    <property type="evidence" value="ECO:0007669"/>
    <property type="project" value="UniProtKB-KW"/>
</dbReference>
<protein>
    <recommendedName>
        <fullName evidence="1">site-specific DNA-methyltransferase (adenine-specific)</fullName>
        <ecNumber evidence="1">2.1.1.72</ecNumber>
    </recommendedName>
</protein>
<feature type="domain" description="Type II methyltransferase M.TaqI-like" evidence="6">
    <location>
        <begin position="7"/>
        <end position="100"/>
    </location>
</feature>
<reference evidence="7" key="2">
    <citation type="journal article" date="2022" name="Microbiol. Resour. Announc.">
        <title>Metagenome Sequencing to Explore Phylogenomics of Terrestrial Cyanobacteria.</title>
        <authorList>
            <person name="Ward R.D."/>
            <person name="Stajich J.E."/>
            <person name="Johansen J.R."/>
            <person name="Huntemann M."/>
            <person name="Clum A."/>
            <person name="Foster B."/>
            <person name="Foster B."/>
            <person name="Roux S."/>
            <person name="Palaniappan K."/>
            <person name="Varghese N."/>
            <person name="Mukherjee S."/>
            <person name="Reddy T.B.K."/>
            <person name="Daum C."/>
            <person name="Copeland A."/>
            <person name="Chen I.A."/>
            <person name="Ivanova N.N."/>
            <person name="Kyrpides N.C."/>
            <person name="Shapiro N."/>
            <person name="Eloe-Fadrosh E.A."/>
            <person name="Pietrasiak N."/>
        </authorList>
    </citation>
    <scope>NUCLEOTIDE SEQUENCE</scope>
    <source>
        <strain evidence="7">CPER-KK1</strain>
    </source>
</reference>
<keyword evidence="4" id="KW-0949">S-adenosyl-L-methionine</keyword>